<keyword evidence="4" id="KW-1185">Reference proteome</keyword>
<organism evidence="3 4">
    <name type="scientific">Herminiimonas fonticola</name>
    <dbReference type="NCBI Taxonomy" id="303380"/>
    <lineage>
        <taxon>Bacteria</taxon>
        <taxon>Pseudomonadati</taxon>
        <taxon>Pseudomonadota</taxon>
        <taxon>Betaproteobacteria</taxon>
        <taxon>Burkholderiales</taxon>
        <taxon>Oxalobacteraceae</taxon>
        <taxon>Herminiimonas</taxon>
    </lineage>
</organism>
<evidence type="ECO:0000313" key="4">
    <source>
        <dbReference type="Proteomes" id="UP000294737"/>
    </source>
</evidence>
<protein>
    <submittedName>
        <fullName evidence="3">Uncharacterized protein</fullName>
    </submittedName>
</protein>
<accession>A0A4R6G3N7</accession>
<evidence type="ECO:0000256" key="1">
    <source>
        <dbReference type="SAM" id="MobiDB-lite"/>
    </source>
</evidence>
<keyword evidence="2" id="KW-0812">Transmembrane</keyword>
<sequence>MQELDTDGVKLDESQLEEASSDSDGRPKFGRLLVLLAFAVAIVAALTFGSQAYYTP</sequence>
<gene>
    <name evidence="3" type="ORF">EV677_2673</name>
</gene>
<reference evidence="3 4" key="1">
    <citation type="submission" date="2019-03" db="EMBL/GenBank/DDBJ databases">
        <title>Genomic Encyclopedia of Type Strains, Phase IV (KMG-IV): sequencing the most valuable type-strain genomes for metagenomic binning, comparative biology and taxonomic classification.</title>
        <authorList>
            <person name="Goeker M."/>
        </authorList>
    </citation>
    <scope>NUCLEOTIDE SEQUENCE [LARGE SCALE GENOMIC DNA]</scope>
    <source>
        <strain evidence="3 4">DSM 18555</strain>
    </source>
</reference>
<evidence type="ECO:0000313" key="3">
    <source>
        <dbReference type="EMBL" id="TDN89081.1"/>
    </source>
</evidence>
<dbReference type="RefSeq" id="WP_162845916.1">
    <property type="nucleotide sequence ID" value="NZ_PTLZ01000004.1"/>
</dbReference>
<feature type="region of interest" description="Disordered" evidence="1">
    <location>
        <begin position="1"/>
        <end position="27"/>
    </location>
</feature>
<name>A0A4R6G3N7_9BURK</name>
<proteinExistence type="predicted"/>
<dbReference type="AlphaFoldDB" id="A0A4R6G3N7"/>
<feature type="transmembrane region" description="Helical" evidence="2">
    <location>
        <begin position="32"/>
        <end position="54"/>
    </location>
</feature>
<keyword evidence="2" id="KW-0472">Membrane</keyword>
<dbReference type="EMBL" id="SNWF01000006">
    <property type="protein sequence ID" value="TDN89081.1"/>
    <property type="molecule type" value="Genomic_DNA"/>
</dbReference>
<comment type="caution">
    <text evidence="3">The sequence shown here is derived from an EMBL/GenBank/DDBJ whole genome shotgun (WGS) entry which is preliminary data.</text>
</comment>
<keyword evidence="2" id="KW-1133">Transmembrane helix</keyword>
<dbReference type="Proteomes" id="UP000294737">
    <property type="component" value="Unassembled WGS sequence"/>
</dbReference>
<evidence type="ECO:0000256" key="2">
    <source>
        <dbReference type="SAM" id="Phobius"/>
    </source>
</evidence>